<dbReference type="NCBIfam" id="TIGR00254">
    <property type="entry name" value="GGDEF"/>
    <property type="match status" value="1"/>
</dbReference>
<evidence type="ECO:0000313" key="5">
    <source>
        <dbReference type="Proteomes" id="UP000198403"/>
    </source>
</evidence>
<keyword evidence="2" id="KW-1133">Transmembrane helix</keyword>
<feature type="transmembrane region" description="Helical" evidence="2">
    <location>
        <begin position="28"/>
        <end position="49"/>
    </location>
</feature>
<feature type="region of interest" description="Disordered" evidence="1">
    <location>
        <begin position="1"/>
        <end position="23"/>
    </location>
</feature>
<dbReference type="EMBL" id="FZNO01000018">
    <property type="protein sequence ID" value="SNR67205.1"/>
    <property type="molecule type" value="Genomic_DNA"/>
</dbReference>
<feature type="domain" description="GGDEF" evidence="3">
    <location>
        <begin position="225"/>
        <end position="360"/>
    </location>
</feature>
<feature type="transmembrane region" description="Helical" evidence="2">
    <location>
        <begin position="88"/>
        <end position="106"/>
    </location>
</feature>
<dbReference type="InterPro" id="IPR043128">
    <property type="entry name" value="Rev_trsase/Diguanyl_cyclase"/>
</dbReference>
<keyword evidence="5" id="KW-1185">Reference proteome</keyword>
<dbReference type="GO" id="GO:0043709">
    <property type="term" value="P:cell adhesion involved in single-species biofilm formation"/>
    <property type="evidence" value="ECO:0007669"/>
    <property type="project" value="TreeGrafter"/>
</dbReference>
<dbReference type="Pfam" id="PF00990">
    <property type="entry name" value="GGDEF"/>
    <property type="match status" value="1"/>
</dbReference>
<evidence type="ECO:0000313" key="4">
    <source>
        <dbReference type="EMBL" id="SNR67205.1"/>
    </source>
</evidence>
<feature type="transmembrane region" description="Helical" evidence="2">
    <location>
        <begin position="134"/>
        <end position="153"/>
    </location>
</feature>
<keyword evidence="2" id="KW-0812">Transmembrane</keyword>
<reference evidence="4 5" key="1">
    <citation type="submission" date="2017-06" db="EMBL/GenBank/DDBJ databases">
        <authorList>
            <person name="Kim H.J."/>
            <person name="Triplett B.A."/>
        </authorList>
    </citation>
    <scope>NUCLEOTIDE SEQUENCE [LARGE SCALE GENOMIC DNA]</scope>
    <source>
        <strain evidence="4 5">DSM 44272</strain>
    </source>
</reference>
<dbReference type="GO" id="GO:1902201">
    <property type="term" value="P:negative regulation of bacterial-type flagellum-dependent cell motility"/>
    <property type="evidence" value="ECO:0007669"/>
    <property type="project" value="TreeGrafter"/>
</dbReference>
<proteinExistence type="predicted"/>
<dbReference type="InterPro" id="IPR050469">
    <property type="entry name" value="Diguanylate_Cyclase"/>
</dbReference>
<evidence type="ECO:0000259" key="3">
    <source>
        <dbReference type="PROSITE" id="PS50887"/>
    </source>
</evidence>
<dbReference type="PANTHER" id="PTHR45138">
    <property type="entry name" value="REGULATORY COMPONENTS OF SENSORY TRANSDUCTION SYSTEM"/>
    <property type="match status" value="1"/>
</dbReference>
<dbReference type="CDD" id="cd01949">
    <property type="entry name" value="GGDEF"/>
    <property type="match status" value="1"/>
</dbReference>
<feature type="transmembrane region" description="Helical" evidence="2">
    <location>
        <begin position="159"/>
        <end position="180"/>
    </location>
</feature>
<evidence type="ECO:0000256" key="1">
    <source>
        <dbReference type="SAM" id="MobiDB-lite"/>
    </source>
</evidence>
<dbReference type="SUPFAM" id="SSF55073">
    <property type="entry name" value="Nucleotide cyclase"/>
    <property type="match status" value="1"/>
</dbReference>
<organism evidence="4 5">
    <name type="scientific">Blastococcus mobilis</name>
    <dbReference type="NCBI Taxonomy" id="1938746"/>
    <lineage>
        <taxon>Bacteria</taxon>
        <taxon>Bacillati</taxon>
        <taxon>Actinomycetota</taxon>
        <taxon>Actinomycetes</taxon>
        <taxon>Geodermatophilales</taxon>
        <taxon>Geodermatophilaceae</taxon>
        <taxon>Blastococcus</taxon>
    </lineage>
</organism>
<feature type="transmembrane region" description="Helical" evidence="2">
    <location>
        <begin position="61"/>
        <end position="79"/>
    </location>
</feature>
<keyword evidence="2" id="KW-0472">Membrane</keyword>
<dbReference type="InterPro" id="IPR029787">
    <property type="entry name" value="Nucleotide_cyclase"/>
</dbReference>
<dbReference type="RefSeq" id="WP_089337562.1">
    <property type="nucleotide sequence ID" value="NZ_FZNO01000018.1"/>
</dbReference>
<dbReference type="AlphaFoldDB" id="A0A238Y7K4"/>
<evidence type="ECO:0000256" key="2">
    <source>
        <dbReference type="SAM" id="Phobius"/>
    </source>
</evidence>
<dbReference type="GO" id="GO:0052621">
    <property type="term" value="F:diguanylate cyclase activity"/>
    <property type="evidence" value="ECO:0007669"/>
    <property type="project" value="TreeGrafter"/>
</dbReference>
<dbReference type="GO" id="GO:0005886">
    <property type="term" value="C:plasma membrane"/>
    <property type="evidence" value="ECO:0007669"/>
    <property type="project" value="TreeGrafter"/>
</dbReference>
<dbReference type="OrthoDB" id="23692at2"/>
<accession>A0A238Y7K4</accession>
<name>A0A238Y7K4_9ACTN</name>
<dbReference type="InterPro" id="IPR000160">
    <property type="entry name" value="GGDEF_dom"/>
</dbReference>
<dbReference type="Gene3D" id="3.30.70.270">
    <property type="match status" value="1"/>
</dbReference>
<protein>
    <submittedName>
        <fullName evidence="4">Diguanylate cyclase (GGDEF) domain-containing protein</fullName>
    </submittedName>
</protein>
<dbReference type="PROSITE" id="PS50887">
    <property type="entry name" value="GGDEF"/>
    <property type="match status" value="1"/>
</dbReference>
<dbReference type="Proteomes" id="UP000198403">
    <property type="component" value="Unassembled WGS sequence"/>
</dbReference>
<dbReference type="FunFam" id="3.30.70.270:FF:000001">
    <property type="entry name" value="Diguanylate cyclase domain protein"/>
    <property type="match status" value="1"/>
</dbReference>
<sequence length="383" mass="40869">MTGRWYRDPDDDVVSDPPAVGRGPEHRVAAVTLAALLLLGALMGTATLFVDGVLRPGTKRWVYAVTMGALVVMAACLVVRQRAGPRHMFGLVLLGDLIYVVIVLSIEDPVRYATPLMLLFPAFVAAWFLGPWQLVANMVATTVACLVALWPSYDNAVGLGVQVGVSAGMLNACALGIFLLRRRVQRLLVATQNLTRLDPLTGLYNRRFLVEQAPRLWRQARRDGTRLTALVLDLDHFKRLNDAHGHAAGDAVLQAVAASLTAAVRPPDIVARTGGEELVVLGLVGDPDEATHLAERLRCAVAGSRTAHGHAVTASIGIALARPVDGEDPTDALWRLVDRADAAMYAAKQQGRDRVVALSVPPARTPLPEEVPGVADPTGSGVA</sequence>
<gene>
    <name evidence="4" type="ORF">SAMN06272737_11869</name>
</gene>
<dbReference type="SMART" id="SM00267">
    <property type="entry name" value="GGDEF"/>
    <property type="match status" value="1"/>
</dbReference>
<feature type="region of interest" description="Disordered" evidence="1">
    <location>
        <begin position="363"/>
        <end position="383"/>
    </location>
</feature>
<dbReference type="PANTHER" id="PTHR45138:SF9">
    <property type="entry name" value="DIGUANYLATE CYCLASE DGCM-RELATED"/>
    <property type="match status" value="1"/>
</dbReference>